<gene>
    <name evidence="2" type="ORF">DACRYDRAFT_96250</name>
</gene>
<dbReference type="GO" id="GO:0004792">
    <property type="term" value="F:thiosulfate-cyanide sulfurtransferase activity"/>
    <property type="evidence" value="ECO:0007669"/>
    <property type="project" value="TreeGrafter"/>
</dbReference>
<dbReference type="Pfam" id="PF00581">
    <property type="entry name" value="Rhodanese"/>
    <property type="match status" value="1"/>
</dbReference>
<dbReference type="PANTHER" id="PTHR44086">
    <property type="entry name" value="THIOSULFATE SULFURTRANSFERASE RDL2, MITOCHONDRIAL-RELATED"/>
    <property type="match status" value="1"/>
</dbReference>
<evidence type="ECO:0000313" key="3">
    <source>
        <dbReference type="Proteomes" id="UP000030653"/>
    </source>
</evidence>
<feature type="domain" description="Rhodanese" evidence="1">
    <location>
        <begin position="24"/>
        <end position="124"/>
    </location>
</feature>
<dbReference type="PROSITE" id="PS50206">
    <property type="entry name" value="RHODANESE_3"/>
    <property type="match status" value="1"/>
</dbReference>
<dbReference type="AlphaFoldDB" id="M5FSN0"/>
<evidence type="ECO:0000313" key="2">
    <source>
        <dbReference type="EMBL" id="EJT98933.1"/>
    </source>
</evidence>
<keyword evidence="3" id="KW-1185">Reference proteome</keyword>
<dbReference type="GeneID" id="63692418"/>
<dbReference type="SMART" id="SM00450">
    <property type="entry name" value="RHOD"/>
    <property type="match status" value="1"/>
</dbReference>
<dbReference type="EMBL" id="JH795871">
    <property type="protein sequence ID" value="EJT98933.1"/>
    <property type="molecule type" value="Genomic_DNA"/>
</dbReference>
<dbReference type="GO" id="GO:0005739">
    <property type="term" value="C:mitochondrion"/>
    <property type="evidence" value="ECO:0007669"/>
    <property type="project" value="TreeGrafter"/>
</dbReference>
<evidence type="ECO:0000259" key="1">
    <source>
        <dbReference type="PROSITE" id="PS50206"/>
    </source>
</evidence>
<dbReference type="OMA" id="FFCQMGR"/>
<dbReference type="InterPro" id="IPR001763">
    <property type="entry name" value="Rhodanese-like_dom"/>
</dbReference>
<dbReference type="PANTHER" id="PTHR44086:SF10">
    <property type="entry name" value="THIOSULFATE SULFURTRANSFERASE_RHODANESE-LIKE DOMAIN-CONTAINING PROTEIN 3"/>
    <property type="match status" value="1"/>
</dbReference>
<dbReference type="SUPFAM" id="SSF52821">
    <property type="entry name" value="Rhodanese/Cell cycle control phosphatase"/>
    <property type="match status" value="1"/>
</dbReference>
<dbReference type="OrthoDB" id="566238at2759"/>
<dbReference type="InterPro" id="IPR036873">
    <property type="entry name" value="Rhodanese-like_dom_sf"/>
</dbReference>
<dbReference type="HOGENOM" id="CLU_089574_0_2_1"/>
<organism evidence="2 3">
    <name type="scientific">Dacryopinax primogenitus (strain DJM 731)</name>
    <name type="common">Brown rot fungus</name>
    <dbReference type="NCBI Taxonomy" id="1858805"/>
    <lineage>
        <taxon>Eukaryota</taxon>
        <taxon>Fungi</taxon>
        <taxon>Dikarya</taxon>
        <taxon>Basidiomycota</taxon>
        <taxon>Agaricomycotina</taxon>
        <taxon>Dacrymycetes</taxon>
        <taxon>Dacrymycetales</taxon>
        <taxon>Dacrymycetaceae</taxon>
        <taxon>Dacryopinax</taxon>
    </lineage>
</organism>
<accession>M5FSN0</accession>
<reference evidence="2 3" key="1">
    <citation type="journal article" date="2012" name="Science">
        <title>The Paleozoic origin of enzymatic lignin decomposition reconstructed from 31 fungal genomes.</title>
        <authorList>
            <person name="Floudas D."/>
            <person name="Binder M."/>
            <person name="Riley R."/>
            <person name="Barry K."/>
            <person name="Blanchette R.A."/>
            <person name="Henrissat B."/>
            <person name="Martinez A.T."/>
            <person name="Otillar R."/>
            <person name="Spatafora J.W."/>
            <person name="Yadav J.S."/>
            <person name="Aerts A."/>
            <person name="Benoit I."/>
            <person name="Boyd A."/>
            <person name="Carlson A."/>
            <person name="Copeland A."/>
            <person name="Coutinho P.M."/>
            <person name="de Vries R.P."/>
            <person name="Ferreira P."/>
            <person name="Findley K."/>
            <person name="Foster B."/>
            <person name="Gaskell J."/>
            <person name="Glotzer D."/>
            <person name="Gorecki P."/>
            <person name="Heitman J."/>
            <person name="Hesse C."/>
            <person name="Hori C."/>
            <person name="Igarashi K."/>
            <person name="Jurgens J.A."/>
            <person name="Kallen N."/>
            <person name="Kersten P."/>
            <person name="Kohler A."/>
            <person name="Kuees U."/>
            <person name="Kumar T.K.A."/>
            <person name="Kuo A."/>
            <person name="LaButti K."/>
            <person name="Larrondo L.F."/>
            <person name="Lindquist E."/>
            <person name="Ling A."/>
            <person name="Lombard V."/>
            <person name="Lucas S."/>
            <person name="Lundell T."/>
            <person name="Martin R."/>
            <person name="McLaughlin D.J."/>
            <person name="Morgenstern I."/>
            <person name="Morin E."/>
            <person name="Murat C."/>
            <person name="Nagy L.G."/>
            <person name="Nolan M."/>
            <person name="Ohm R.A."/>
            <person name="Patyshakuliyeva A."/>
            <person name="Rokas A."/>
            <person name="Ruiz-Duenas F.J."/>
            <person name="Sabat G."/>
            <person name="Salamov A."/>
            <person name="Samejima M."/>
            <person name="Schmutz J."/>
            <person name="Slot J.C."/>
            <person name="St John F."/>
            <person name="Stenlid J."/>
            <person name="Sun H."/>
            <person name="Sun S."/>
            <person name="Syed K."/>
            <person name="Tsang A."/>
            <person name="Wiebenga A."/>
            <person name="Young D."/>
            <person name="Pisabarro A."/>
            <person name="Eastwood D.C."/>
            <person name="Martin F."/>
            <person name="Cullen D."/>
            <person name="Grigoriev I.V."/>
            <person name="Hibbett D.S."/>
        </authorList>
    </citation>
    <scope>NUCLEOTIDE SEQUENCE [LARGE SCALE GENOMIC DNA]</scope>
    <source>
        <strain evidence="2 3">DJM-731 SS1</strain>
    </source>
</reference>
<dbReference type="Gene3D" id="3.40.250.10">
    <property type="entry name" value="Rhodanese-like domain"/>
    <property type="match status" value="1"/>
</dbReference>
<proteinExistence type="predicted"/>
<name>M5FSN0_DACPD</name>
<protein>
    <submittedName>
        <fullName evidence="2">Rhodanese-like protein</fullName>
    </submittedName>
</protein>
<dbReference type="STRING" id="1858805.M5FSN0"/>
<sequence>MTPATHWVHPSVSYEQVRALADQPSDNVLLIDVREPEEVAQGSIPSSLSLPLSQLQRALHLTPGEFQHTFNFSKPEPEQQVVFYCRSGKRSLSACDLAKREGWDVRNYDGSWLDWVAREQERGRGA</sequence>
<dbReference type="RefSeq" id="XP_040625831.1">
    <property type="nucleotide sequence ID" value="XM_040777356.1"/>
</dbReference>
<dbReference type="Proteomes" id="UP000030653">
    <property type="component" value="Unassembled WGS sequence"/>
</dbReference>